<dbReference type="EMBL" id="JBEHCU010003209">
    <property type="protein sequence ID" value="KAL1402300.1"/>
    <property type="molecule type" value="Genomic_DNA"/>
</dbReference>
<keyword evidence="2" id="KW-1185">Reference proteome</keyword>
<dbReference type="InterPro" id="IPR050951">
    <property type="entry name" value="Retrovirus_Pol_polyprotein"/>
</dbReference>
<dbReference type="SUPFAM" id="SSF56672">
    <property type="entry name" value="DNA/RNA polymerases"/>
    <property type="match status" value="1"/>
</dbReference>
<evidence type="ECO:0000313" key="2">
    <source>
        <dbReference type="Proteomes" id="UP001562425"/>
    </source>
</evidence>
<accession>A0ABD1DRJ7</accession>
<gene>
    <name evidence="1" type="ORF">pipiens_019804</name>
</gene>
<dbReference type="Gene3D" id="3.10.10.10">
    <property type="entry name" value="HIV Type 1 Reverse Transcriptase, subunit A, domain 1"/>
    <property type="match status" value="1"/>
</dbReference>
<dbReference type="GO" id="GO:0071897">
    <property type="term" value="P:DNA biosynthetic process"/>
    <property type="evidence" value="ECO:0007669"/>
    <property type="project" value="UniProtKB-ARBA"/>
</dbReference>
<dbReference type="Proteomes" id="UP001562425">
    <property type="component" value="Unassembled WGS sequence"/>
</dbReference>
<proteinExistence type="predicted"/>
<dbReference type="InterPro" id="IPR043502">
    <property type="entry name" value="DNA/RNA_pol_sf"/>
</dbReference>
<comment type="caution">
    <text evidence="1">The sequence shown here is derived from an EMBL/GenBank/DDBJ whole genome shotgun (WGS) entry which is preliminary data.</text>
</comment>
<reference evidence="1 2" key="1">
    <citation type="submission" date="2024-05" db="EMBL/GenBank/DDBJ databases">
        <title>Culex pipiens pipiens assembly and annotation.</title>
        <authorList>
            <person name="Alout H."/>
            <person name="Durand T."/>
        </authorList>
    </citation>
    <scope>NUCLEOTIDE SEQUENCE [LARGE SCALE GENOMIC DNA]</scope>
    <source>
        <strain evidence="1">HA-2024</strain>
        <tissue evidence="1">Whole body</tissue>
    </source>
</reference>
<evidence type="ECO:0000313" key="1">
    <source>
        <dbReference type="EMBL" id="KAL1402300.1"/>
    </source>
</evidence>
<dbReference type="AlphaFoldDB" id="A0ABD1DRJ7"/>
<dbReference type="PANTHER" id="PTHR37984">
    <property type="entry name" value="PROTEIN CBG26694"/>
    <property type="match status" value="1"/>
</dbReference>
<sequence length="169" mass="19407">MLLVPSLPDCVILGMNFWEKFGVKAVCCSLEDSFQFKEPQGATKPLTREQRTRLEKTIATYPKAERGKLGRTQLYEHRIDVGNAPAKKQRHYPMSHYVLQEVNKEIDRMLELDVIEEAKFSPWNNPLLAVKKKYGKYRVCLDARHLNSIMVNEGFPIPQIASIMNNLSG</sequence>
<dbReference type="PANTHER" id="PTHR37984:SF5">
    <property type="entry name" value="PROTEIN NYNRIN-LIKE"/>
    <property type="match status" value="1"/>
</dbReference>
<organism evidence="1 2">
    <name type="scientific">Culex pipiens pipiens</name>
    <name type="common">Northern house mosquito</name>
    <dbReference type="NCBI Taxonomy" id="38569"/>
    <lineage>
        <taxon>Eukaryota</taxon>
        <taxon>Metazoa</taxon>
        <taxon>Ecdysozoa</taxon>
        <taxon>Arthropoda</taxon>
        <taxon>Hexapoda</taxon>
        <taxon>Insecta</taxon>
        <taxon>Pterygota</taxon>
        <taxon>Neoptera</taxon>
        <taxon>Endopterygota</taxon>
        <taxon>Diptera</taxon>
        <taxon>Nematocera</taxon>
        <taxon>Culicoidea</taxon>
        <taxon>Culicidae</taxon>
        <taxon>Culicinae</taxon>
        <taxon>Culicini</taxon>
        <taxon>Culex</taxon>
        <taxon>Culex</taxon>
    </lineage>
</organism>
<feature type="non-terminal residue" evidence="1">
    <location>
        <position position="169"/>
    </location>
</feature>
<name>A0ABD1DRJ7_CULPP</name>
<protein>
    <submittedName>
        <fullName evidence="1">Uncharacterized protein</fullName>
    </submittedName>
</protein>